<dbReference type="InterPro" id="IPR050480">
    <property type="entry name" value="CysZ-like"/>
</dbReference>
<dbReference type="Proteomes" id="UP000243469">
    <property type="component" value="Unassembled WGS sequence"/>
</dbReference>
<protein>
    <recommendedName>
        <fullName evidence="11">Sulfate transporter CysZ</fullName>
    </recommendedName>
</protein>
<dbReference type="PANTHER" id="PTHR37468">
    <property type="entry name" value="SULFATE TRANSPORTER CYSZ"/>
    <property type="match status" value="1"/>
</dbReference>
<comment type="similarity">
    <text evidence="11">Belongs to the CysZ family.</text>
</comment>
<dbReference type="AlphaFoldDB" id="A0A2G6JP41"/>
<feature type="transmembrane region" description="Helical" evidence="11">
    <location>
        <begin position="27"/>
        <end position="47"/>
    </location>
</feature>
<dbReference type="InterPro" id="IPR022985">
    <property type="entry name" value="Sulfate_CysZ"/>
</dbReference>
<dbReference type="GO" id="GO:0009675">
    <property type="term" value="F:high-affinity sulfate:proton symporter activity"/>
    <property type="evidence" value="ECO:0007669"/>
    <property type="project" value="TreeGrafter"/>
</dbReference>
<evidence type="ECO:0000256" key="6">
    <source>
        <dbReference type="ARBA" id="ARBA00022692"/>
    </source>
</evidence>
<gene>
    <name evidence="11" type="primary">cysZ</name>
    <name evidence="12" type="ORF">CSA60_01505</name>
</gene>
<dbReference type="GO" id="GO:0019344">
    <property type="term" value="P:cysteine biosynthetic process"/>
    <property type="evidence" value="ECO:0007669"/>
    <property type="project" value="UniProtKB-UniRule"/>
</dbReference>
<keyword evidence="9 11" id="KW-0472">Membrane</keyword>
<keyword evidence="4 11" id="KW-0997">Cell inner membrane</keyword>
<accession>A0A2G6JP41</accession>
<feature type="transmembrane region" description="Helical" evidence="11">
    <location>
        <begin position="73"/>
        <end position="106"/>
    </location>
</feature>
<evidence type="ECO:0000256" key="5">
    <source>
        <dbReference type="ARBA" id="ARBA00022605"/>
    </source>
</evidence>
<dbReference type="EMBL" id="PDSH01000012">
    <property type="protein sequence ID" value="PIE25191.1"/>
    <property type="molecule type" value="Genomic_DNA"/>
</dbReference>
<comment type="caution">
    <text evidence="12">The sequence shown here is derived from an EMBL/GenBank/DDBJ whole genome shotgun (WGS) entry which is preliminary data.</text>
</comment>
<evidence type="ECO:0000256" key="4">
    <source>
        <dbReference type="ARBA" id="ARBA00022519"/>
    </source>
</evidence>
<comment type="subcellular location">
    <subcellularLocation>
        <location evidence="11">Cell inner membrane</location>
        <topology evidence="11">Multi-pass membrane protein</topology>
    </subcellularLocation>
    <subcellularLocation>
        <location evidence="1">Membrane</location>
        <topology evidence="1">Multi-pass membrane protein</topology>
    </subcellularLocation>
</comment>
<evidence type="ECO:0000256" key="9">
    <source>
        <dbReference type="ARBA" id="ARBA00023136"/>
    </source>
</evidence>
<keyword evidence="10 11" id="KW-0198">Cysteine biosynthesis</keyword>
<keyword evidence="3 11" id="KW-1003">Cell membrane</keyword>
<name>A0A2G6JP41_NEPCE</name>
<keyword evidence="5 11" id="KW-0028">Amino-acid biosynthesis</keyword>
<feature type="transmembrane region" description="Helical" evidence="11">
    <location>
        <begin position="207"/>
        <end position="240"/>
    </location>
</feature>
<evidence type="ECO:0000256" key="11">
    <source>
        <dbReference type="HAMAP-Rule" id="MF_00468"/>
    </source>
</evidence>
<keyword evidence="7 11" id="KW-1133">Transmembrane helix</keyword>
<evidence type="ECO:0000256" key="3">
    <source>
        <dbReference type="ARBA" id="ARBA00022475"/>
    </source>
</evidence>
<dbReference type="PANTHER" id="PTHR37468:SF1">
    <property type="entry name" value="SULFATE TRANSPORTER CYSZ"/>
    <property type="match status" value="1"/>
</dbReference>
<dbReference type="InterPro" id="IPR059112">
    <property type="entry name" value="CysZ/EI24"/>
</dbReference>
<reference evidence="12 13" key="1">
    <citation type="submission" date="2017-10" db="EMBL/GenBank/DDBJ databases">
        <title>Novel microbial diversity and functional potential in the marine mammal oral microbiome.</title>
        <authorList>
            <person name="Dudek N.K."/>
            <person name="Sun C.L."/>
            <person name="Burstein D."/>
            <person name="Kantor R.S."/>
            <person name="Aliaga Goltsman D.S."/>
            <person name="Bik E.M."/>
            <person name="Thomas B.C."/>
            <person name="Banfield J.F."/>
            <person name="Relman D.A."/>
        </authorList>
    </citation>
    <scope>NUCLEOTIDE SEQUENCE [LARGE SCALE GENOMIC DNA]</scope>
    <source>
        <strain evidence="12">DOLJORAL78_47_21</strain>
    </source>
</reference>
<dbReference type="GO" id="GO:0000103">
    <property type="term" value="P:sulfate assimilation"/>
    <property type="evidence" value="ECO:0007669"/>
    <property type="project" value="InterPro"/>
</dbReference>
<keyword evidence="6 11" id="KW-0812">Transmembrane</keyword>
<dbReference type="Pfam" id="PF07264">
    <property type="entry name" value="EI24"/>
    <property type="match status" value="1"/>
</dbReference>
<dbReference type="NCBIfam" id="NF003433">
    <property type="entry name" value="PRK04949.1"/>
    <property type="match status" value="1"/>
</dbReference>
<keyword evidence="8 11" id="KW-0764">Sulfate transport</keyword>
<evidence type="ECO:0000256" key="8">
    <source>
        <dbReference type="ARBA" id="ARBA00023032"/>
    </source>
</evidence>
<evidence type="ECO:0000313" key="13">
    <source>
        <dbReference type="Proteomes" id="UP000243469"/>
    </source>
</evidence>
<sequence>MKGNPIRGASYLLRGLQMLPDPEIRPFVLVPLLTNIMLFVAAIWILFSHFGGWVDVMITTFLPDWEWLQFLEYLLWPLMALLVIVFVYYGFSIIANIIAAPFNGFLSERVEKRLRGDVITDDGWQAALALIPRAIGRELAKLAYYLPRILFLLLLTFVPVINLLTPVLLLLFGAWMMAIQYCDYPMDNNKVSFKSMKLMLKGDRLTSIGFGGVIQLGMMVPLLNLIIMPAAVVGATIYWVEGHASTEIDLDQKRLEQ</sequence>
<evidence type="ECO:0000256" key="10">
    <source>
        <dbReference type="ARBA" id="ARBA00023192"/>
    </source>
</evidence>
<organism evidence="12 13">
    <name type="scientific">Neptuniibacter caesariensis</name>
    <dbReference type="NCBI Taxonomy" id="207954"/>
    <lineage>
        <taxon>Bacteria</taxon>
        <taxon>Pseudomonadati</taxon>
        <taxon>Pseudomonadota</taxon>
        <taxon>Gammaproteobacteria</taxon>
        <taxon>Oceanospirillales</taxon>
        <taxon>Oceanospirillaceae</taxon>
        <taxon>Neptuniibacter</taxon>
    </lineage>
</organism>
<proteinExistence type="inferred from homology"/>
<evidence type="ECO:0000256" key="1">
    <source>
        <dbReference type="ARBA" id="ARBA00004141"/>
    </source>
</evidence>
<keyword evidence="2 11" id="KW-0813">Transport</keyword>
<feature type="transmembrane region" description="Helical" evidence="11">
    <location>
        <begin position="142"/>
        <end position="161"/>
    </location>
</feature>
<comment type="function">
    <text evidence="11">High affinity, high specificity proton-dependent sulfate transporter, which mediates sulfate uptake. Provides the sulfur source for the cysteine synthesis pathway.</text>
</comment>
<evidence type="ECO:0000256" key="7">
    <source>
        <dbReference type="ARBA" id="ARBA00022989"/>
    </source>
</evidence>
<dbReference type="GO" id="GO:0005886">
    <property type="term" value="C:plasma membrane"/>
    <property type="evidence" value="ECO:0007669"/>
    <property type="project" value="UniProtKB-SubCell"/>
</dbReference>
<evidence type="ECO:0000313" key="12">
    <source>
        <dbReference type="EMBL" id="PIE25191.1"/>
    </source>
</evidence>
<dbReference type="HAMAP" id="MF_00468">
    <property type="entry name" value="CysZ"/>
    <property type="match status" value="1"/>
</dbReference>
<evidence type="ECO:0000256" key="2">
    <source>
        <dbReference type="ARBA" id="ARBA00022448"/>
    </source>
</evidence>
<dbReference type="STRING" id="207954.MED92_05373"/>